<sequence length="317" mass="36926">MPFNYDYDEPRRLITQSRLSSYSTSIATENDAQLFGAYSWNLAVVGAFYPLLQIIEVSLRNAISNAAKLKAEQAGVNGFWFDNLPSWQESNDQGQPIAAEQVKKFKRKIKAAKRAAKKALEDKGEVDPTPNHDQIIAQTDFSTWEYILDKHYYDGSNNSYMWPTGLIKAFKKLPRTIESNPMFHQRDIIRRRIEEVRYFRNRVSHNESTWRLSDVGEKEDIISLLTTRLDKMMGLLFWISPKFQRYVKDIGIEARIRQVLHITELERYMHIYENIEISDIDGLLVLTKRVNETNIRSHFNVSGENGILMPHNTHLIQ</sequence>
<dbReference type="InterPro" id="IPR011664">
    <property type="entry name" value="Abi_system_AbiD/AbiF-like"/>
</dbReference>
<proteinExistence type="predicted"/>
<protein>
    <submittedName>
        <fullName evidence="1">Abi family protein</fullName>
    </submittedName>
</protein>
<dbReference type="Proteomes" id="UP001177595">
    <property type="component" value="Chromosome"/>
</dbReference>
<name>A0AA95GMX2_9GAMM</name>
<evidence type="ECO:0000313" key="1">
    <source>
        <dbReference type="EMBL" id="WGM01453.1"/>
    </source>
</evidence>
<dbReference type="AlphaFoldDB" id="A0AA95GMX2"/>
<gene>
    <name evidence="1" type="ORF">QE210_16865</name>
</gene>
<reference evidence="1" key="1">
    <citation type="submission" date="2023-04" db="EMBL/GenBank/DDBJ databases">
        <title>Genome dynamics across the evolutionary transition to endosymbiosis.</title>
        <authorList>
            <person name="Siozios S."/>
            <person name="Nadal-Jimenez P."/>
            <person name="Azagi T."/>
            <person name="Sprong H."/>
            <person name="Frost C.L."/>
            <person name="Parratt S.R."/>
            <person name="Taylor G."/>
            <person name="Brettell L."/>
            <person name="Lew K.C."/>
            <person name="Croft L."/>
            <person name="King K.C."/>
            <person name="Brockhurst M.A."/>
            <person name="Hypsa V."/>
            <person name="Novakova E."/>
            <person name="Darby A.C."/>
            <person name="Hurst G.D.D."/>
        </authorList>
    </citation>
    <scope>NUCLEOTIDE SEQUENCE</scope>
    <source>
        <strain evidence="1">APv</strain>
    </source>
</reference>
<organism evidence="1 2">
    <name type="scientific">Arsenophonus nasoniae</name>
    <name type="common">son-killer infecting Nasonia vitripennis</name>
    <dbReference type="NCBI Taxonomy" id="638"/>
    <lineage>
        <taxon>Bacteria</taxon>
        <taxon>Pseudomonadati</taxon>
        <taxon>Pseudomonadota</taxon>
        <taxon>Gammaproteobacteria</taxon>
        <taxon>Enterobacterales</taxon>
        <taxon>Morganellaceae</taxon>
        <taxon>Arsenophonus</taxon>
    </lineage>
</organism>
<dbReference type="Pfam" id="PF07751">
    <property type="entry name" value="Abi_2"/>
    <property type="match status" value="1"/>
</dbReference>
<dbReference type="RefSeq" id="WP_280624942.1">
    <property type="nucleotide sequence ID" value="NZ_CP123504.1"/>
</dbReference>
<evidence type="ECO:0000313" key="2">
    <source>
        <dbReference type="Proteomes" id="UP001177595"/>
    </source>
</evidence>
<dbReference type="EMBL" id="CP123504">
    <property type="protein sequence ID" value="WGM01453.1"/>
    <property type="molecule type" value="Genomic_DNA"/>
</dbReference>
<accession>A0AA95GMX2</accession>